<feature type="domain" description="Glycosyl transferase family 1" evidence="1">
    <location>
        <begin position="197"/>
        <end position="357"/>
    </location>
</feature>
<name>A0ABS5D307_9FLAO</name>
<gene>
    <name evidence="2" type="ORF">KBJ98_06815</name>
</gene>
<reference evidence="2 3" key="1">
    <citation type="submission" date="2021-04" db="EMBL/GenBank/DDBJ databases">
        <title>Description of novel Flavobacterium sp. F-328.</title>
        <authorList>
            <person name="Saticioglu I.B."/>
        </authorList>
    </citation>
    <scope>NUCLEOTIDE SEQUENCE [LARGE SCALE GENOMIC DNA]</scope>
    <source>
        <strain evidence="2 3">F-328</strain>
    </source>
</reference>
<dbReference type="SUPFAM" id="SSF53756">
    <property type="entry name" value="UDP-Glycosyltransferase/glycogen phosphorylase"/>
    <property type="match status" value="1"/>
</dbReference>
<comment type="caution">
    <text evidence="2">The sequence shown here is derived from an EMBL/GenBank/DDBJ whole genome shotgun (WGS) entry which is preliminary data.</text>
</comment>
<dbReference type="EMBL" id="JAGPXB010000004">
    <property type="protein sequence ID" value="MBQ0908409.1"/>
    <property type="molecule type" value="Genomic_DNA"/>
</dbReference>
<dbReference type="CDD" id="cd03801">
    <property type="entry name" value="GT4_PimA-like"/>
    <property type="match status" value="1"/>
</dbReference>
<proteinExistence type="predicted"/>
<sequence length="390" mass="44841">MDLYNKKILLVIHQGNLGGAERQGLGISKILTTKYNCTVNVLLTYSPETTSEFEYFAKECQVQNILHFGGGYLLLKREFSYKNLQRLVWSVKYLLRLRKGIKPYQPDIIIPFLNFPSKVSYYLYKMLPSVQFTFWHQLGLDSNSLDIFESIAVNNIPCVIGNASNCLDMFKNIYIVNPEKLFVLPQYISLEYIEADKDLLRMKYSIPKESLVIGMIAHYREEKYHDLVLDVFNKLAIKYDTIHLVFLGNIENQIYAQEKYSQLSKNILENRTSNRISLLSGFKVQDILGLLDIGVLMSRIEGMPNAVMEYMLYGLPVVTTNHPGCIELLKGSSFLIENDEASLFDALEKLIISEELRVSEGTLNLNKIKSYDMDSYLVKMNLIINKALKI</sequence>
<dbReference type="RefSeq" id="WP_210788953.1">
    <property type="nucleotide sequence ID" value="NZ_JAGPXB010000004.1"/>
</dbReference>
<dbReference type="PANTHER" id="PTHR12526">
    <property type="entry name" value="GLYCOSYLTRANSFERASE"/>
    <property type="match status" value="1"/>
</dbReference>
<evidence type="ECO:0000259" key="1">
    <source>
        <dbReference type="Pfam" id="PF00534"/>
    </source>
</evidence>
<dbReference type="InterPro" id="IPR001296">
    <property type="entry name" value="Glyco_trans_1"/>
</dbReference>
<dbReference type="Pfam" id="PF00534">
    <property type="entry name" value="Glycos_transf_1"/>
    <property type="match status" value="1"/>
</dbReference>
<keyword evidence="3" id="KW-1185">Reference proteome</keyword>
<accession>A0ABS5D307</accession>
<protein>
    <submittedName>
        <fullName evidence="2">Glycosyltransferase family 4 protein</fullName>
    </submittedName>
</protein>
<evidence type="ECO:0000313" key="2">
    <source>
        <dbReference type="EMBL" id="MBQ0908409.1"/>
    </source>
</evidence>
<dbReference type="Proteomes" id="UP000679008">
    <property type="component" value="Unassembled WGS sequence"/>
</dbReference>
<dbReference type="Gene3D" id="3.40.50.2000">
    <property type="entry name" value="Glycogen Phosphorylase B"/>
    <property type="match status" value="2"/>
</dbReference>
<evidence type="ECO:0000313" key="3">
    <source>
        <dbReference type="Proteomes" id="UP000679008"/>
    </source>
</evidence>
<organism evidence="2 3">
    <name type="scientific">Flavobacterium erciyesense</name>
    <dbReference type="NCBI Taxonomy" id="2825842"/>
    <lineage>
        <taxon>Bacteria</taxon>
        <taxon>Pseudomonadati</taxon>
        <taxon>Bacteroidota</taxon>
        <taxon>Flavobacteriia</taxon>
        <taxon>Flavobacteriales</taxon>
        <taxon>Flavobacteriaceae</taxon>
        <taxon>Flavobacterium</taxon>
    </lineage>
</organism>